<comment type="similarity">
    <text evidence="1">Belongs to the cornifelin family.</text>
</comment>
<reference evidence="2 3" key="1">
    <citation type="journal article" date="2008" name="Nature">
        <title>Genome analysis of the platypus reveals unique signatures of evolution.</title>
        <authorList>
            <person name="Warren W.C."/>
            <person name="Hillier L.W."/>
            <person name="Marshall Graves J.A."/>
            <person name="Birney E."/>
            <person name="Ponting C.P."/>
            <person name="Grutzner F."/>
            <person name="Belov K."/>
            <person name="Miller W."/>
            <person name="Clarke L."/>
            <person name="Chinwalla A.T."/>
            <person name="Yang S.P."/>
            <person name="Heger A."/>
            <person name="Locke D.P."/>
            <person name="Miethke P."/>
            <person name="Waters P.D."/>
            <person name="Veyrunes F."/>
            <person name="Fulton L."/>
            <person name="Fulton B."/>
            <person name="Graves T."/>
            <person name="Wallis J."/>
            <person name="Puente X.S."/>
            <person name="Lopez-Otin C."/>
            <person name="Ordonez G.R."/>
            <person name="Eichler E.E."/>
            <person name="Chen L."/>
            <person name="Cheng Z."/>
            <person name="Deakin J.E."/>
            <person name="Alsop A."/>
            <person name="Thompson K."/>
            <person name="Kirby P."/>
            <person name="Papenfuss A.T."/>
            <person name="Wakefield M.J."/>
            <person name="Olender T."/>
            <person name="Lancet D."/>
            <person name="Huttley G.A."/>
            <person name="Smit A.F."/>
            <person name="Pask A."/>
            <person name="Temple-Smith P."/>
            <person name="Batzer M.A."/>
            <person name="Walker J.A."/>
            <person name="Konkel M.K."/>
            <person name="Harris R.S."/>
            <person name="Whittington C.M."/>
            <person name="Wong E.S."/>
            <person name="Gemmell N.J."/>
            <person name="Buschiazzo E."/>
            <person name="Vargas Jentzsch I.M."/>
            <person name="Merkel A."/>
            <person name="Schmitz J."/>
            <person name="Zemann A."/>
            <person name="Churakov G."/>
            <person name="Kriegs J.O."/>
            <person name="Brosius J."/>
            <person name="Murchison E.P."/>
            <person name="Sachidanandam R."/>
            <person name="Smith C."/>
            <person name="Hannon G.J."/>
            <person name="Tsend-Ayush E."/>
            <person name="McMillan D."/>
            <person name="Attenborough R."/>
            <person name="Rens W."/>
            <person name="Ferguson-Smith M."/>
            <person name="Lefevre C.M."/>
            <person name="Sharp J.A."/>
            <person name="Nicholas K.R."/>
            <person name="Ray D.A."/>
            <person name="Kube M."/>
            <person name="Reinhardt R."/>
            <person name="Pringle T.H."/>
            <person name="Taylor J."/>
            <person name="Jones R.C."/>
            <person name="Nixon B."/>
            <person name="Dacheux J.L."/>
            <person name="Niwa H."/>
            <person name="Sekita Y."/>
            <person name="Huang X."/>
            <person name="Stark A."/>
            <person name="Kheradpour P."/>
            <person name="Kellis M."/>
            <person name="Flicek P."/>
            <person name="Chen Y."/>
            <person name="Webber C."/>
            <person name="Hardison R."/>
            <person name="Nelson J."/>
            <person name="Hallsworth-Pepin K."/>
            <person name="Delehaunty K."/>
            <person name="Markovic C."/>
            <person name="Minx P."/>
            <person name="Feng Y."/>
            <person name="Kremitzki C."/>
            <person name="Mitreva M."/>
            <person name="Glasscock J."/>
            <person name="Wylie T."/>
            <person name="Wohldmann P."/>
            <person name="Thiru P."/>
            <person name="Nhan M.N."/>
            <person name="Pohl C.S."/>
            <person name="Smith S.M."/>
            <person name="Hou S."/>
            <person name="Nefedov M."/>
            <person name="de Jong P.J."/>
            <person name="Renfree M.B."/>
            <person name="Mardis E.R."/>
            <person name="Wilson R.K."/>
        </authorList>
    </citation>
    <scope>NUCLEOTIDE SEQUENCE [LARGE SCALE GENOMIC DNA]</scope>
    <source>
        <strain evidence="2 3">Glennie</strain>
    </source>
</reference>
<dbReference type="AlphaFoldDB" id="A0A6I8PRY9"/>
<gene>
    <name evidence="2" type="primary">LOC114814797</name>
</gene>
<organism evidence="2 3">
    <name type="scientific">Ornithorhynchus anatinus</name>
    <name type="common">Duckbill platypus</name>
    <dbReference type="NCBI Taxonomy" id="9258"/>
    <lineage>
        <taxon>Eukaryota</taxon>
        <taxon>Metazoa</taxon>
        <taxon>Chordata</taxon>
        <taxon>Craniata</taxon>
        <taxon>Vertebrata</taxon>
        <taxon>Euteleostomi</taxon>
        <taxon>Mammalia</taxon>
        <taxon>Monotremata</taxon>
        <taxon>Ornithorhynchidae</taxon>
        <taxon>Ornithorhynchus</taxon>
    </lineage>
</organism>
<protein>
    <recommendedName>
        <fullName evidence="4">Placenta associated 8</fullName>
    </recommendedName>
</protein>
<reference evidence="2" key="3">
    <citation type="submission" date="2025-09" db="UniProtKB">
        <authorList>
            <consortium name="Ensembl"/>
        </authorList>
    </citation>
    <scope>IDENTIFICATION</scope>
    <source>
        <strain evidence="2">Glennie</strain>
    </source>
</reference>
<dbReference type="Proteomes" id="UP000002279">
    <property type="component" value="Chromosome 10"/>
</dbReference>
<dbReference type="PANTHER" id="PTHR15907">
    <property type="entry name" value="DUF614 FAMILY PROTEIN-RELATED"/>
    <property type="match status" value="1"/>
</dbReference>
<dbReference type="InterPro" id="IPR006461">
    <property type="entry name" value="PLAC_motif_containing"/>
</dbReference>
<sequence length="114" mass="12398">TPALAMTTVVTQPQPGTDAAVASDWQSGVFGCFEDTGVCVRGTFCYLCLGCQVAKDMNEFCLCGSSVALRTLYRTKYGIPGSILSDFLWLSCFSPCALCQLKRDINKRKSTNTF</sequence>
<accession>A0A6I8PRY9</accession>
<dbReference type="Ensembl" id="ENSOANT00000073725.1">
    <property type="protein sequence ID" value="ENSOANP00000054347.1"/>
    <property type="gene ID" value="ENSOANG00000044592.1"/>
</dbReference>
<dbReference type="Bgee" id="ENSOANG00000044592">
    <property type="expression patterns" value="Expressed in liver and 6 other cell types or tissues"/>
</dbReference>
<name>A0A6I8PRY9_ORNAN</name>
<evidence type="ECO:0008006" key="4">
    <source>
        <dbReference type="Google" id="ProtNLM"/>
    </source>
</evidence>
<dbReference type="Pfam" id="PF04749">
    <property type="entry name" value="PLAC8"/>
    <property type="match status" value="1"/>
</dbReference>
<dbReference type="GO" id="GO:0045944">
    <property type="term" value="P:positive regulation of transcription by RNA polymerase II"/>
    <property type="evidence" value="ECO:0000318"/>
    <property type="project" value="GO_Central"/>
</dbReference>
<dbReference type="OMA" id="RSFEWQT"/>
<evidence type="ECO:0000256" key="1">
    <source>
        <dbReference type="ARBA" id="ARBA00009024"/>
    </source>
</evidence>
<evidence type="ECO:0000313" key="3">
    <source>
        <dbReference type="Proteomes" id="UP000002279"/>
    </source>
</evidence>
<dbReference type="GeneTree" id="ENSGT00940000165276"/>
<evidence type="ECO:0000313" key="2">
    <source>
        <dbReference type="Ensembl" id="ENSOANP00000054347.1"/>
    </source>
</evidence>
<keyword evidence="3" id="KW-1185">Reference proteome</keyword>
<proteinExistence type="inferred from homology"/>
<dbReference type="NCBIfam" id="TIGR01571">
    <property type="entry name" value="A_thal_Cys_rich"/>
    <property type="match status" value="1"/>
</dbReference>
<reference evidence="2" key="2">
    <citation type="submission" date="2025-08" db="UniProtKB">
        <authorList>
            <consortium name="Ensembl"/>
        </authorList>
    </citation>
    <scope>IDENTIFICATION</scope>
    <source>
        <strain evidence="2">Glennie</strain>
    </source>
</reference>
<dbReference type="InParanoid" id="A0A6I8PRY9"/>